<name>A0A0M4TNX5_9NOSO</name>
<dbReference type="RefSeq" id="WP_062296730.1">
    <property type="nucleotide sequence ID" value="NZ_CP012036.1"/>
</dbReference>
<sequence>MSRFRFPSLLTAIRAIIILLCGLMTFSILGYAAYRIYQELFRERHVGDIVNLEPDSDVQVKFNLVLFEVIRGTPYLMATISSQQNYRQSYYEKEAASIRNFFIF</sequence>
<protein>
    <submittedName>
        <fullName evidence="2">Uncharacterized protein</fullName>
    </submittedName>
</protein>
<organism evidence="2 3">
    <name type="scientific">Nostoc piscinale CENA21</name>
    <dbReference type="NCBI Taxonomy" id="224013"/>
    <lineage>
        <taxon>Bacteria</taxon>
        <taxon>Bacillati</taxon>
        <taxon>Cyanobacteriota</taxon>
        <taxon>Cyanophyceae</taxon>
        <taxon>Nostocales</taxon>
        <taxon>Nostocaceae</taxon>
        <taxon>Nostoc</taxon>
    </lineage>
</organism>
<reference evidence="2 3" key="2">
    <citation type="journal article" date="2016" name="Genome Announc.">
        <title>Draft Genome Sequence of the N2-Fixing Cyanobacterium Nostoc piscinale CENA21, Isolated from the Brazilian Amazon Floodplain.</title>
        <authorList>
            <person name="Leao T."/>
            <person name="Guimaraes P.I."/>
            <person name="de Melo A.G."/>
            <person name="Ramos R.T."/>
            <person name="Leao P.N."/>
            <person name="Silva A."/>
            <person name="Fiore M.F."/>
            <person name="Schneider M.P."/>
        </authorList>
    </citation>
    <scope>NUCLEOTIDE SEQUENCE [LARGE SCALE GENOMIC DNA]</scope>
    <source>
        <strain evidence="2 3">CENA21</strain>
    </source>
</reference>
<accession>A0A0M4TNX5</accession>
<keyword evidence="1" id="KW-0812">Transmembrane</keyword>
<dbReference type="OrthoDB" id="5431327at2"/>
<evidence type="ECO:0000313" key="2">
    <source>
        <dbReference type="EMBL" id="ALF55511.1"/>
    </source>
</evidence>
<gene>
    <name evidence="2" type="ORF">ACX27_26050</name>
</gene>
<reference evidence="3" key="1">
    <citation type="submission" date="2015-07" db="EMBL/GenBank/DDBJ databases">
        <title>Genome Of Nitrogen-Fixing Cyanobacterium Nostoc piscinale CENA21 From Solimoes/Amazon River Floodplain Sediments And Comparative Genomics To Uncover Biosynthetic Natural Products Potential.</title>
        <authorList>
            <person name="Leao T.F."/>
            <person name="Leao P.N."/>
            <person name="Guimaraes P.I."/>
            <person name="de Melo A.G.C."/>
            <person name="Ramos R.T.J."/>
            <person name="Silva A."/>
            <person name="Fiore M.F."/>
            <person name="Schneider M.P.C."/>
        </authorList>
    </citation>
    <scope>NUCLEOTIDE SEQUENCE [LARGE SCALE GENOMIC DNA]</scope>
    <source>
        <strain evidence="3">CENA21</strain>
    </source>
</reference>
<keyword evidence="1" id="KW-1133">Transmembrane helix</keyword>
<proteinExistence type="predicted"/>
<evidence type="ECO:0000313" key="3">
    <source>
        <dbReference type="Proteomes" id="UP000062645"/>
    </source>
</evidence>
<dbReference type="KEGG" id="npz:ACX27_26050"/>
<keyword evidence="1" id="KW-0472">Membrane</keyword>
<dbReference type="EMBL" id="CP012036">
    <property type="protein sequence ID" value="ALF55511.1"/>
    <property type="molecule type" value="Genomic_DNA"/>
</dbReference>
<dbReference type="Proteomes" id="UP000062645">
    <property type="component" value="Chromosome"/>
</dbReference>
<evidence type="ECO:0000256" key="1">
    <source>
        <dbReference type="SAM" id="Phobius"/>
    </source>
</evidence>
<feature type="transmembrane region" description="Helical" evidence="1">
    <location>
        <begin position="12"/>
        <end position="34"/>
    </location>
</feature>
<keyword evidence="3" id="KW-1185">Reference proteome</keyword>
<dbReference type="AlphaFoldDB" id="A0A0M4TNX5"/>
<dbReference type="STRING" id="224013.ACX27_26050"/>